<dbReference type="PROSITE" id="PS50894">
    <property type="entry name" value="HPT"/>
    <property type="match status" value="1"/>
</dbReference>
<dbReference type="CDD" id="cd16916">
    <property type="entry name" value="HATPase_CheA-like"/>
    <property type="match status" value="1"/>
</dbReference>
<dbReference type="Gene3D" id="1.10.287.560">
    <property type="entry name" value="Histidine kinase CheA-like, homodimeric domain"/>
    <property type="match status" value="1"/>
</dbReference>
<dbReference type="InterPro" id="IPR036061">
    <property type="entry name" value="CheW-like_dom_sf"/>
</dbReference>
<dbReference type="GO" id="GO:0006935">
    <property type="term" value="P:chemotaxis"/>
    <property type="evidence" value="ECO:0007669"/>
    <property type="project" value="InterPro"/>
</dbReference>
<dbReference type="InterPro" id="IPR036097">
    <property type="entry name" value="HisK_dim/P_sf"/>
</dbReference>
<dbReference type="SUPFAM" id="SSF50341">
    <property type="entry name" value="CheW-like"/>
    <property type="match status" value="1"/>
</dbReference>
<dbReference type="InterPro" id="IPR003594">
    <property type="entry name" value="HATPase_dom"/>
</dbReference>
<dbReference type="SMART" id="SM01231">
    <property type="entry name" value="H-kinase_dim"/>
    <property type="match status" value="1"/>
</dbReference>
<dbReference type="Gene3D" id="3.30.565.10">
    <property type="entry name" value="Histidine kinase-like ATPase, C-terminal domain"/>
    <property type="match status" value="1"/>
</dbReference>
<dbReference type="SMART" id="SM00387">
    <property type="entry name" value="HATPase_c"/>
    <property type="match status" value="1"/>
</dbReference>
<dbReference type="Gene3D" id="1.20.120.160">
    <property type="entry name" value="HPT domain"/>
    <property type="match status" value="1"/>
</dbReference>
<reference evidence="11" key="1">
    <citation type="submission" date="2021-01" db="EMBL/GenBank/DDBJ databases">
        <title>Modified the classification status of verrucomicrobia.</title>
        <authorList>
            <person name="Feng X."/>
        </authorList>
    </citation>
    <scope>NUCLEOTIDE SEQUENCE</scope>
    <source>
        <strain evidence="11">KCTC 13126</strain>
    </source>
</reference>
<comment type="catalytic activity">
    <reaction evidence="1">
        <text>ATP + protein L-histidine = ADP + protein N-phospho-L-histidine.</text>
        <dbReference type="EC" id="2.7.13.3"/>
    </reaction>
</comment>
<evidence type="ECO:0000256" key="4">
    <source>
        <dbReference type="ARBA" id="ARBA00022679"/>
    </source>
</evidence>
<dbReference type="InterPro" id="IPR005467">
    <property type="entry name" value="His_kinase_dom"/>
</dbReference>
<evidence type="ECO:0000259" key="8">
    <source>
        <dbReference type="PROSITE" id="PS50109"/>
    </source>
</evidence>
<keyword evidence="4" id="KW-0808">Transferase</keyword>
<dbReference type="PANTHER" id="PTHR43395:SF1">
    <property type="entry name" value="CHEMOTAXIS PROTEIN CHEA"/>
    <property type="match status" value="1"/>
</dbReference>
<dbReference type="EC" id="2.7.13.3" evidence="2"/>
<dbReference type="InterPro" id="IPR051315">
    <property type="entry name" value="Bact_Chemotaxis_CheA"/>
</dbReference>
<dbReference type="Pfam" id="PF01627">
    <property type="entry name" value="Hpt"/>
    <property type="match status" value="1"/>
</dbReference>
<proteinExistence type="predicted"/>
<dbReference type="CDD" id="cd00731">
    <property type="entry name" value="CheA_reg"/>
    <property type="match status" value="1"/>
</dbReference>
<dbReference type="Gene3D" id="2.30.30.40">
    <property type="entry name" value="SH3 Domains"/>
    <property type="match status" value="1"/>
</dbReference>
<keyword evidence="12" id="KW-1185">Reference proteome</keyword>
<evidence type="ECO:0000256" key="7">
    <source>
        <dbReference type="SAM" id="MobiDB-lite"/>
    </source>
</evidence>
<dbReference type="AlphaFoldDB" id="A0A934RV36"/>
<feature type="region of interest" description="Disordered" evidence="7">
    <location>
        <begin position="504"/>
        <end position="557"/>
    </location>
</feature>
<feature type="domain" description="CheW-like" evidence="9">
    <location>
        <begin position="815"/>
        <end position="948"/>
    </location>
</feature>
<feature type="compositionally biased region" description="Acidic residues" evidence="7">
    <location>
        <begin position="506"/>
        <end position="519"/>
    </location>
</feature>
<evidence type="ECO:0000313" key="11">
    <source>
        <dbReference type="EMBL" id="MBK1878215.1"/>
    </source>
</evidence>
<sequence length="948" mass="102821">MAWSPDEINTFEEIASKLTSEAHLAQPETDNGLIPIFSLVNEITWSLPQDPEIVQGVVTVQEVIQVMLDEAKLFDEAAVQTMREFAKWCCDAVESLRNETAIRPFVIGESSTPTEAVTEIPADAPEPTELPSFDSIDFSSAELPEETPANEDVPSFDDLAAAQDATPEEIAAPNFDSLDDLVADSGEETISFEIPDEVSLSPAISQNPNWAPEKIETFSKLSQQFSAELLLASAGSDEGMLPVYSLLKDFENEFETNETVHQAITPVLAKMDNLLDEASAYDNYAISLLTEFNVWLETALTQLNAGNDPEAFTHTEEAPQEEPDTTITSNPEVEDDGLLAEFAQYDIVMDLNMEENEELLQEFHTEAVDHLGQIESAVLELEQDVTSRDAINSMFRSFHTIKGVAGFLNLVPVNRLAHEVESLMDLVRNDKLDVFTGIIDLVLASKDTITQLIEQITEALANGTEPSEIIEVSELMARARWAMEGPENYAAKTGESSNTIAAPQAEEPEPMVEANETEEPLAAQDAPAAAPSKPSPQQAEAPKDPKAAAAAKRKAAENATIRVNTTKLDNLMDMVGELVIVQSQLLESSRQDAATGATSSGDSLLQRNMSQLSRITKELQHTSMALRMIPVKPTFQKMGRIVRDIGAKCGKKVRFETYGEDTELDRNVVEEIGDPLVHMVRNALDHGLEATPEDRVAAGKEETGNISLKAYHQGSNIVIELADDGRGIDPERVLAKAIANGIVSENDQLTNEEIYKLIFAPGFSTAAQITDISGRGVGMDVVKKNIEKLRGKVEIESTLGKGSTFRILLPLTMAIVDGLVVKVGNDRFILPTTSVKVALRPDDEVLAKIQGNQEILNIRGQVIPLFRLHQHFAIPDAVAEPKDATVVVVETGGKPCGLLVDDMVSKQEVVIKSLGGMMQGIPGVSGGAILGDGTIALILDPATLVSVA</sequence>
<dbReference type="RefSeq" id="WP_200356427.1">
    <property type="nucleotide sequence ID" value="NZ_JAENIL010000027.1"/>
</dbReference>
<evidence type="ECO:0000259" key="9">
    <source>
        <dbReference type="PROSITE" id="PS50851"/>
    </source>
</evidence>
<comment type="caution">
    <text evidence="11">The sequence shown here is derived from an EMBL/GenBank/DDBJ whole genome shotgun (WGS) entry which is preliminary data.</text>
</comment>
<dbReference type="PRINTS" id="PR00344">
    <property type="entry name" value="BCTRLSENSOR"/>
</dbReference>
<feature type="compositionally biased region" description="Low complexity" evidence="7">
    <location>
        <begin position="520"/>
        <end position="540"/>
    </location>
</feature>
<dbReference type="SMART" id="SM00260">
    <property type="entry name" value="CheW"/>
    <property type="match status" value="1"/>
</dbReference>
<dbReference type="SUPFAM" id="SSF55874">
    <property type="entry name" value="ATPase domain of HSP90 chaperone/DNA topoisomerase II/histidine kinase"/>
    <property type="match status" value="1"/>
</dbReference>
<dbReference type="InterPro" id="IPR004105">
    <property type="entry name" value="CheA-like_dim"/>
</dbReference>
<dbReference type="GO" id="GO:0000155">
    <property type="term" value="F:phosphorelay sensor kinase activity"/>
    <property type="evidence" value="ECO:0007669"/>
    <property type="project" value="InterPro"/>
</dbReference>
<dbReference type="InterPro" id="IPR036890">
    <property type="entry name" value="HATPase_C_sf"/>
</dbReference>
<dbReference type="Pfam" id="PF02895">
    <property type="entry name" value="H-kinase_dim"/>
    <property type="match status" value="1"/>
</dbReference>
<dbReference type="InterPro" id="IPR008207">
    <property type="entry name" value="Sig_transdc_His_kin_Hpt_dom"/>
</dbReference>
<dbReference type="Pfam" id="PF02518">
    <property type="entry name" value="HATPase_c"/>
    <property type="match status" value="1"/>
</dbReference>
<dbReference type="Proteomes" id="UP000617628">
    <property type="component" value="Unassembled WGS sequence"/>
</dbReference>
<dbReference type="InterPro" id="IPR004358">
    <property type="entry name" value="Sig_transdc_His_kin-like_C"/>
</dbReference>
<evidence type="ECO:0000256" key="6">
    <source>
        <dbReference type="PROSITE-ProRule" id="PRU00110"/>
    </source>
</evidence>
<organism evidence="11 12">
    <name type="scientific">Pelagicoccus mobilis</name>
    <dbReference type="NCBI Taxonomy" id="415221"/>
    <lineage>
        <taxon>Bacteria</taxon>
        <taxon>Pseudomonadati</taxon>
        <taxon>Verrucomicrobiota</taxon>
        <taxon>Opitutia</taxon>
        <taxon>Puniceicoccales</taxon>
        <taxon>Pelagicoccaceae</taxon>
        <taxon>Pelagicoccus</taxon>
    </lineage>
</organism>
<name>A0A934RV36_9BACT</name>
<dbReference type="PROSITE" id="PS50851">
    <property type="entry name" value="CHEW"/>
    <property type="match status" value="1"/>
</dbReference>
<dbReference type="FunFam" id="3.30.565.10:FF:000016">
    <property type="entry name" value="Chemotaxis protein CheA, putative"/>
    <property type="match status" value="1"/>
</dbReference>
<dbReference type="PROSITE" id="PS50109">
    <property type="entry name" value="HIS_KIN"/>
    <property type="match status" value="1"/>
</dbReference>
<keyword evidence="3 6" id="KW-0597">Phosphoprotein</keyword>
<accession>A0A934RV36</accession>
<dbReference type="PANTHER" id="PTHR43395">
    <property type="entry name" value="SENSOR HISTIDINE KINASE CHEA"/>
    <property type="match status" value="1"/>
</dbReference>
<evidence type="ECO:0000256" key="1">
    <source>
        <dbReference type="ARBA" id="ARBA00000085"/>
    </source>
</evidence>
<feature type="domain" description="HPt" evidence="10">
    <location>
        <begin position="352"/>
        <end position="456"/>
    </location>
</feature>
<evidence type="ECO:0000313" key="12">
    <source>
        <dbReference type="Proteomes" id="UP000617628"/>
    </source>
</evidence>
<gene>
    <name evidence="11" type="ORF">JIN87_15150</name>
</gene>
<feature type="modified residue" description="Phosphohistidine" evidence="6">
    <location>
        <position position="399"/>
    </location>
</feature>
<protein>
    <recommendedName>
        <fullName evidence="2">histidine kinase</fullName>
        <ecNumber evidence="2">2.7.13.3</ecNumber>
    </recommendedName>
</protein>
<dbReference type="EMBL" id="JAENIL010000027">
    <property type="protein sequence ID" value="MBK1878215.1"/>
    <property type="molecule type" value="Genomic_DNA"/>
</dbReference>
<dbReference type="InterPro" id="IPR036641">
    <property type="entry name" value="HPT_dom_sf"/>
</dbReference>
<dbReference type="SUPFAM" id="SSF47226">
    <property type="entry name" value="Histidine-containing phosphotransfer domain, HPT domain"/>
    <property type="match status" value="1"/>
</dbReference>
<dbReference type="InterPro" id="IPR037006">
    <property type="entry name" value="CheA-like_homodim_sf"/>
</dbReference>
<evidence type="ECO:0000256" key="3">
    <source>
        <dbReference type="ARBA" id="ARBA00022553"/>
    </source>
</evidence>
<evidence type="ECO:0000256" key="5">
    <source>
        <dbReference type="ARBA" id="ARBA00022777"/>
    </source>
</evidence>
<feature type="domain" description="Histidine kinase" evidence="8">
    <location>
        <begin position="603"/>
        <end position="813"/>
    </location>
</feature>
<dbReference type="Pfam" id="PF01584">
    <property type="entry name" value="CheW"/>
    <property type="match status" value="1"/>
</dbReference>
<evidence type="ECO:0000259" key="10">
    <source>
        <dbReference type="PROSITE" id="PS50894"/>
    </source>
</evidence>
<feature type="region of interest" description="Disordered" evidence="7">
    <location>
        <begin position="309"/>
        <end position="332"/>
    </location>
</feature>
<dbReference type="SUPFAM" id="SSF47384">
    <property type="entry name" value="Homodimeric domain of signal transducing histidine kinase"/>
    <property type="match status" value="1"/>
</dbReference>
<dbReference type="CDD" id="cd00088">
    <property type="entry name" value="HPT"/>
    <property type="match status" value="1"/>
</dbReference>
<keyword evidence="5" id="KW-0418">Kinase</keyword>
<dbReference type="InterPro" id="IPR002545">
    <property type="entry name" value="CheW-lke_dom"/>
</dbReference>
<dbReference type="GO" id="GO:0005737">
    <property type="term" value="C:cytoplasm"/>
    <property type="evidence" value="ECO:0007669"/>
    <property type="project" value="InterPro"/>
</dbReference>
<dbReference type="SMART" id="SM00073">
    <property type="entry name" value="HPT"/>
    <property type="match status" value="1"/>
</dbReference>
<evidence type="ECO:0000256" key="2">
    <source>
        <dbReference type="ARBA" id="ARBA00012438"/>
    </source>
</evidence>